<dbReference type="AlphaFoldDB" id="A0AAE9Z9V8"/>
<sequence>MLFRQKGELSLKSYTLNLLRINTEEKNKQLLHLYRQMSQLLTHCTAESFINRLATKNDVQQKIRIYIRGTEVVGFTSWRVEEIMIGKSAYAVHRSVNAVKAGKRNVSSEKFLLSEIFKYNIKNILKKQKSIFLCSATGPATYYCLEKYFSKIYPSADEQHEPYLEQIARDMVRYFNFDTKGCTPIKIRSAFKVNDCPVVKESWSKSSQKSVQYFIKHTPHYYNPHDEPYSLLVVSQVGIKELLNAMKKLMYSRGIKWLIGKL</sequence>
<evidence type="ECO:0000313" key="2">
    <source>
        <dbReference type="Proteomes" id="UP000032352"/>
    </source>
</evidence>
<reference evidence="1 2" key="1">
    <citation type="journal article" date="2015" name="Genome Announc.">
        <title>Draft Genome Sequences of Marine Isolates of Thalassomonas viridans and Thalassomonas actiniarum.</title>
        <authorList>
            <person name="Olonade I."/>
            <person name="van Zyl L.J."/>
            <person name="Trindade M."/>
        </authorList>
    </citation>
    <scope>NUCLEOTIDE SEQUENCE [LARGE SCALE GENOMIC DNA]</scope>
    <source>
        <strain evidence="1 2">XOM25</strain>
    </source>
</reference>
<evidence type="ECO:0000313" key="1">
    <source>
        <dbReference type="EMBL" id="WDE08659.1"/>
    </source>
</evidence>
<dbReference type="RefSeq" id="WP_044840607.1">
    <property type="nucleotide sequence ID" value="NZ_CP059734.1"/>
</dbReference>
<dbReference type="EMBL" id="CP059734">
    <property type="protein sequence ID" value="WDE08659.1"/>
    <property type="molecule type" value="Genomic_DNA"/>
</dbReference>
<gene>
    <name evidence="1" type="ORF">SG34_032600</name>
</gene>
<accession>A0AAE9Z9V8</accession>
<name>A0AAE9Z9V8_9GAMM</name>
<keyword evidence="2" id="KW-1185">Reference proteome</keyword>
<proteinExistence type="predicted"/>
<dbReference type="Proteomes" id="UP000032352">
    <property type="component" value="Chromosome pTvir"/>
</dbReference>
<dbReference type="KEGG" id="tvd:SG34_032600"/>
<reference evidence="1 2" key="2">
    <citation type="journal article" date="2022" name="Mar. Drugs">
        <title>Bioassay-Guided Fractionation Leads to the Detection of Cholic Acid Generated by the Rare Thalassomonas sp.</title>
        <authorList>
            <person name="Pheiffer F."/>
            <person name="Schneider Y.K."/>
            <person name="Hansen E.H."/>
            <person name="Andersen J.H."/>
            <person name="Isaksson J."/>
            <person name="Busche T."/>
            <person name="R C."/>
            <person name="Kalinowski J."/>
            <person name="Zyl L.V."/>
            <person name="Trindade M."/>
        </authorList>
    </citation>
    <scope>NUCLEOTIDE SEQUENCE [LARGE SCALE GENOMIC DNA]</scope>
    <source>
        <strain evidence="1 2">XOM25</strain>
    </source>
</reference>
<protein>
    <submittedName>
        <fullName evidence="1">Uncharacterized protein</fullName>
    </submittedName>
</protein>
<organism evidence="1 2">
    <name type="scientific">Thalassomonas viridans</name>
    <dbReference type="NCBI Taxonomy" id="137584"/>
    <lineage>
        <taxon>Bacteria</taxon>
        <taxon>Pseudomonadati</taxon>
        <taxon>Pseudomonadota</taxon>
        <taxon>Gammaproteobacteria</taxon>
        <taxon>Alteromonadales</taxon>
        <taxon>Colwelliaceae</taxon>
        <taxon>Thalassomonas</taxon>
    </lineage>
</organism>